<organism evidence="2 3">
    <name type="scientific">Macrophomina phaseolina</name>
    <dbReference type="NCBI Taxonomy" id="35725"/>
    <lineage>
        <taxon>Eukaryota</taxon>
        <taxon>Fungi</taxon>
        <taxon>Dikarya</taxon>
        <taxon>Ascomycota</taxon>
        <taxon>Pezizomycotina</taxon>
        <taxon>Dothideomycetes</taxon>
        <taxon>Dothideomycetes incertae sedis</taxon>
        <taxon>Botryosphaeriales</taxon>
        <taxon>Botryosphaeriaceae</taxon>
        <taxon>Macrophomina</taxon>
    </lineage>
</organism>
<proteinExistence type="predicted"/>
<keyword evidence="3" id="KW-1185">Reference proteome</keyword>
<protein>
    <submittedName>
        <fullName evidence="2">Uncharacterized protein</fullName>
    </submittedName>
</protein>
<evidence type="ECO:0000313" key="2">
    <source>
        <dbReference type="EMBL" id="KAH7047541.1"/>
    </source>
</evidence>
<comment type="caution">
    <text evidence="2">The sequence shown here is derived from an EMBL/GenBank/DDBJ whole genome shotgun (WGS) entry which is preliminary data.</text>
</comment>
<sequence>MSWRLSAGGDVGCMICMSLGRPRLESVTRVAGVHTALAEGGRSLKYRPITSMSRRIPPRPLIIRIIGYSTARPRNSIPRHAQTCDTLLHCRISMSGCPAARTSWSVSIRTLATRRGPTEFGPSSASRRERLAAAAVPAGKEEDITPSAAPPRHTDTHHTPTIGNPSNQSESWLSNYPDPSRLPIQQVTSLQHSCIVPAKMG</sequence>
<gene>
    <name evidence="2" type="ORF">B0J12DRAFT_127442</name>
</gene>
<dbReference type="Proteomes" id="UP000774617">
    <property type="component" value="Unassembled WGS sequence"/>
</dbReference>
<evidence type="ECO:0000313" key="3">
    <source>
        <dbReference type="Proteomes" id="UP000774617"/>
    </source>
</evidence>
<name>A0ABQ8G822_9PEZI</name>
<reference evidence="2 3" key="1">
    <citation type="journal article" date="2021" name="Nat. Commun.">
        <title>Genetic determinants of endophytism in the Arabidopsis root mycobiome.</title>
        <authorList>
            <person name="Mesny F."/>
            <person name="Miyauchi S."/>
            <person name="Thiergart T."/>
            <person name="Pickel B."/>
            <person name="Atanasova L."/>
            <person name="Karlsson M."/>
            <person name="Huettel B."/>
            <person name="Barry K.W."/>
            <person name="Haridas S."/>
            <person name="Chen C."/>
            <person name="Bauer D."/>
            <person name="Andreopoulos W."/>
            <person name="Pangilinan J."/>
            <person name="LaButti K."/>
            <person name="Riley R."/>
            <person name="Lipzen A."/>
            <person name="Clum A."/>
            <person name="Drula E."/>
            <person name="Henrissat B."/>
            <person name="Kohler A."/>
            <person name="Grigoriev I.V."/>
            <person name="Martin F.M."/>
            <person name="Hacquard S."/>
        </authorList>
    </citation>
    <scope>NUCLEOTIDE SEQUENCE [LARGE SCALE GENOMIC DNA]</scope>
    <source>
        <strain evidence="2 3">MPI-SDFR-AT-0080</strain>
    </source>
</reference>
<evidence type="ECO:0000256" key="1">
    <source>
        <dbReference type="SAM" id="MobiDB-lite"/>
    </source>
</evidence>
<dbReference type="EMBL" id="JAGTJR010000016">
    <property type="protein sequence ID" value="KAH7047541.1"/>
    <property type="molecule type" value="Genomic_DNA"/>
</dbReference>
<feature type="compositionally biased region" description="Polar residues" evidence="1">
    <location>
        <begin position="162"/>
        <end position="174"/>
    </location>
</feature>
<feature type="region of interest" description="Disordered" evidence="1">
    <location>
        <begin position="135"/>
        <end position="178"/>
    </location>
</feature>
<accession>A0ABQ8G822</accession>